<evidence type="ECO:0000313" key="3">
    <source>
        <dbReference type="Proteomes" id="UP001451606"/>
    </source>
</evidence>
<name>A0AAX4NJC3_9ARCH</name>
<dbReference type="GO" id="GO:0015969">
    <property type="term" value="P:guanosine tetraphosphate metabolic process"/>
    <property type="evidence" value="ECO:0007669"/>
    <property type="project" value="InterPro"/>
</dbReference>
<gene>
    <name evidence="2" type="ORF">OXIME_001623</name>
</gene>
<dbReference type="SMART" id="SM00954">
    <property type="entry name" value="RelA_SpoT"/>
    <property type="match status" value="1"/>
</dbReference>
<accession>A0AAX4NJC3</accession>
<dbReference type="RefSeq" id="WP_393971349.1">
    <property type="nucleotide sequence ID" value="NZ_CP133772.1"/>
</dbReference>
<dbReference type="KEGG" id="omr:OXIME_001623"/>
<sequence length="339" mass="39848">MNDKKFGTCSAHQIDKCGKNLINNKNDDQSLKILNKWRANHNGPLITIKQDILRYSVKLGKKPLLVSRIKRMESILEKLKANKDMKLSRIQDIGGCRLIVNDTEDLFEINDMFMKNKINKKIKKTKNYILNPTKNGYRGIHLIYEYNNNKYFECNNCQIEIQLRTKLQHIWATTVEVYDIITKNNIKHNDADEDSLRYFSLMSSFIAKEEDTPIVPDTPDDLNELITELLNLNKKLGIEKILEQYNVITKRSSNNSNDEYCLLDLSLINNDNKRPLNIMFYRQFDKAMEKYQEIEQNNSDNNVVLVSIKDIKNLKKAYPNYFLDSSDFIKFIKDKVKRE</sequence>
<dbReference type="Gene3D" id="3.30.460.10">
    <property type="entry name" value="Beta Polymerase, domain 2"/>
    <property type="match status" value="1"/>
</dbReference>
<dbReference type="EMBL" id="CP133772">
    <property type="protein sequence ID" value="WYY01027.1"/>
    <property type="molecule type" value="Genomic_DNA"/>
</dbReference>
<dbReference type="PANTHER" id="PTHR47837">
    <property type="entry name" value="GTP PYROPHOSPHOKINASE YJBM"/>
    <property type="match status" value="1"/>
</dbReference>
<dbReference type="InterPro" id="IPR043519">
    <property type="entry name" value="NT_sf"/>
</dbReference>
<keyword evidence="3" id="KW-1185">Reference proteome</keyword>
<evidence type="ECO:0000313" key="2">
    <source>
        <dbReference type="EMBL" id="WYY01027.1"/>
    </source>
</evidence>
<dbReference type="GeneID" id="95968361"/>
<reference evidence="2 3" key="1">
    <citation type="submission" date="2023-09" db="EMBL/GenBank/DDBJ databases">
        <authorList>
            <person name="Golyshina O.V."/>
            <person name="Lunev E.A."/>
            <person name="Bargiela R."/>
            <person name="Gaines M.C."/>
            <person name="Daum B."/>
            <person name="Bale N.J."/>
            <person name="Koenen M."/>
            <person name="Sinninghe Damst J.S."/>
            <person name="Yakimov M."/>
            <person name="Golyshin P.N."/>
        </authorList>
    </citation>
    <scope>NUCLEOTIDE SEQUENCE [LARGE SCALE GENOMIC DNA]</scope>
    <source>
        <strain evidence="2 3">M1</strain>
    </source>
</reference>
<dbReference type="AlphaFoldDB" id="A0AAX4NJC3"/>
<evidence type="ECO:0000259" key="1">
    <source>
        <dbReference type="SMART" id="SM00954"/>
    </source>
</evidence>
<dbReference type="SUPFAM" id="SSF81301">
    <property type="entry name" value="Nucleotidyltransferase"/>
    <property type="match status" value="1"/>
</dbReference>
<proteinExistence type="predicted"/>
<dbReference type="CDD" id="cd05399">
    <property type="entry name" value="NT_Rel-Spo_like"/>
    <property type="match status" value="1"/>
</dbReference>
<dbReference type="InterPro" id="IPR007685">
    <property type="entry name" value="RelA_SpoT"/>
</dbReference>
<dbReference type="InterPro" id="IPR052366">
    <property type="entry name" value="GTP_Pyrophosphokinase"/>
</dbReference>
<organism evidence="2 3">
    <name type="scientific">Oxyplasma meridianum</name>
    <dbReference type="NCBI Taxonomy" id="3073602"/>
    <lineage>
        <taxon>Archaea</taxon>
        <taxon>Methanobacteriati</taxon>
        <taxon>Thermoplasmatota</taxon>
        <taxon>Thermoplasmata</taxon>
        <taxon>Thermoplasmatales</taxon>
        <taxon>Thermoplasmataceae</taxon>
        <taxon>Oxyplasma</taxon>
    </lineage>
</organism>
<feature type="domain" description="RelA/SpoT" evidence="1">
    <location>
        <begin position="67"/>
        <end position="186"/>
    </location>
</feature>
<dbReference type="Pfam" id="PF04607">
    <property type="entry name" value="RelA_SpoT"/>
    <property type="match status" value="1"/>
</dbReference>
<protein>
    <submittedName>
        <fullName evidence="2">RelA/SpoT domain-containing protein</fullName>
    </submittedName>
</protein>
<dbReference type="PANTHER" id="PTHR47837:SF1">
    <property type="entry name" value="GTP PYROPHOSPHOKINASE YJBM"/>
    <property type="match status" value="1"/>
</dbReference>
<dbReference type="Proteomes" id="UP001451606">
    <property type="component" value="Chromosome"/>
</dbReference>